<feature type="compositionally biased region" description="Polar residues" evidence="1">
    <location>
        <begin position="110"/>
        <end position="128"/>
    </location>
</feature>
<proteinExistence type="predicted"/>
<dbReference type="EnsemblMetazoa" id="AATE010482-RA">
    <property type="protein sequence ID" value="AATE010482-PA.1"/>
    <property type="gene ID" value="AATE010482"/>
</dbReference>
<dbReference type="AlphaFoldDB" id="A0A182J352"/>
<protein>
    <submittedName>
        <fullName evidence="2">Uncharacterized protein</fullName>
    </submittedName>
</protein>
<feature type="region of interest" description="Disordered" evidence="1">
    <location>
        <begin position="29"/>
        <end position="75"/>
    </location>
</feature>
<name>A0A182J352_ANOAO</name>
<organism evidence="2">
    <name type="scientific">Anopheles atroparvus</name>
    <name type="common">European mosquito</name>
    <dbReference type="NCBI Taxonomy" id="41427"/>
    <lineage>
        <taxon>Eukaryota</taxon>
        <taxon>Metazoa</taxon>
        <taxon>Ecdysozoa</taxon>
        <taxon>Arthropoda</taxon>
        <taxon>Hexapoda</taxon>
        <taxon>Insecta</taxon>
        <taxon>Pterygota</taxon>
        <taxon>Neoptera</taxon>
        <taxon>Endopterygota</taxon>
        <taxon>Diptera</taxon>
        <taxon>Nematocera</taxon>
        <taxon>Culicoidea</taxon>
        <taxon>Culicidae</taxon>
        <taxon>Anophelinae</taxon>
        <taxon>Anopheles</taxon>
    </lineage>
</organism>
<reference evidence="2" key="1">
    <citation type="submission" date="2022-08" db="UniProtKB">
        <authorList>
            <consortium name="EnsemblMetazoa"/>
        </authorList>
    </citation>
    <scope>IDENTIFICATION</scope>
    <source>
        <strain evidence="2">EBRO</strain>
    </source>
</reference>
<dbReference type="VEuPathDB" id="VectorBase:AATE010482"/>
<sequence length="231" mass="25375">MAYLSDVDLATLHKSRLEERVQYRLSSPWTRDSELNQRDRSSAASAMFGDRATANCTQSQSASSGGRSTNNTIAATGHRTASDIVNNNTTVRAMEEESAVMASQVLERTLQPSSARGSYSDQKSSWMDQAQPDHHQRSERWFRRAISQLINSSSSEGTTGWCTLGLLLESNVHVSGSYGTRTGASVASPKENDNDVSLEVWRTVVLADLYVTCRTNPMASYRLVADGLSDR</sequence>
<evidence type="ECO:0000256" key="1">
    <source>
        <dbReference type="SAM" id="MobiDB-lite"/>
    </source>
</evidence>
<feature type="compositionally biased region" description="Basic and acidic residues" evidence="1">
    <location>
        <begin position="31"/>
        <end position="41"/>
    </location>
</feature>
<accession>A0A182J352</accession>
<feature type="region of interest" description="Disordered" evidence="1">
    <location>
        <begin position="110"/>
        <end position="131"/>
    </location>
</feature>
<feature type="compositionally biased region" description="Polar residues" evidence="1">
    <location>
        <begin position="54"/>
        <end position="74"/>
    </location>
</feature>
<evidence type="ECO:0000313" key="2">
    <source>
        <dbReference type="EnsemblMetazoa" id="AATE010482-PA.1"/>
    </source>
</evidence>